<dbReference type="Proteomes" id="UP001219957">
    <property type="component" value="Chromosome"/>
</dbReference>
<name>A0ABY8AZN9_9BACL</name>
<evidence type="ECO:0000313" key="1">
    <source>
        <dbReference type="EMBL" id="WED55275.1"/>
    </source>
</evidence>
<dbReference type="Pfam" id="PF14281">
    <property type="entry name" value="PDDEXK_4"/>
    <property type="match status" value="1"/>
</dbReference>
<reference evidence="1 2" key="1">
    <citation type="submission" date="2022-10" db="EMBL/GenBank/DDBJ databases">
        <title>Complete genome sequence of Exiguobacterium profundum TSS-3 isolated from an extremely saline-alkaline spring located in Ixtapa, Chiapas-Mexico.</title>
        <authorList>
            <person name="Rincon-Rosales R."/>
            <person name="Rogel M.A."/>
            <person name="Rincon-Molina C.I."/>
            <person name="Guerrero G."/>
            <person name="Manzano-Gomez L.A."/>
            <person name="Lopez-Lopez A."/>
            <person name="Rincon Molina F.A."/>
            <person name="Martinez-Romero E."/>
        </authorList>
    </citation>
    <scope>NUCLEOTIDE SEQUENCE [LARGE SCALE GENOMIC DNA]</scope>
    <source>
        <strain evidence="1 2">TSS-3</strain>
    </source>
</reference>
<accession>A0ABY8AZN9</accession>
<proteinExistence type="predicted"/>
<sequence>MVSSYSKIYNLLRQSESNPYEDYLTEIIAPIFEQPNLLTDFLKRFANVNLSEISRVKAYTQKTYSKLHTHDTDSRPDLVITFNEGETSHIVFIENKLGSGEGHHQLKRYREHLEQSEEEGFTTYLFYITQYFDPKHVASTSTKFFQLQWFQLYIWLQEYNKQDLYYKQVLKYMEDIELNKSRTFLPQDVYAIQNLGRTISMLDQCLNERTTHTFTNLFGKLKPWGNRAIELREYNRYVIQNDQSDWKYIGCGFSFEQADYPEVSVYIEVHPNSKHKSILMDAFKQFAATHEEWIYEAPEDRNDEFMLYVCQSLTHFLSAPDHIDAIETFFIQRLEELNELKQSLSQLNWIVVE</sequence>
<organism evidence="1 2">
    <name type="scientific">Exiguobacterium profundum</name>
    <dbReference type="NCBI Taxonomy" id="307643"/>
    <lineage>
        <taxon>Bacteria</taxon>
        <taxon>Bacillati</taxon>
        <taxon>Bacillota</taxon>
        <taxon>Bacilli</taxon>
        <taxon>Bacillales</taxon>
        <taxon>Bacillales Family XII. Incertae Sedis</taxon>
        <taxon>Exiguobacterium</taxon>
    </lineage>
</organism>
<dbReference type="RefSeq" id="WP_275060197.1">
    <property type="nucleotide sequence ID" value="NZ_CP109617.1"/>
</dbReference>
<keyword evidence="2" id="KW-1185">Reference proteome</keyword>
<evidence type="ECO:0000313" key="2">
    <source>
        <dbReference type="Proteomes" id="UP001219957"/>
    </source>
</evidence>
<protein>
    <submittedName>
        <fullName evidence="1">PD-(D/E)XK nuclease family protein</fullName>
    </submittedName>
</protein>
<gene>
    <name evidence="1" type="ORF">OE059_14865</name>
</gene>
<dbReference type="InterPro" id="IPR029470">
    <property type="entry name" value="PDDEXK_4"/>
</dbReference>
<dbReference type="EMBL" id="CP109617">
    <property type="protein sequence ID" value="WED55275.1"/>
    <property type="molecule type" value="Genomic_DNA"/>
</dbReference>